<evidence type="ECO:0000313" key="3">
    <source>
        <dbReference type="EMBL" id="KXB01415.1"/>
    </source>
</evidence>
<dbReference type="PANTHER" id="PTHR43153:SF1">
    <property type="entry name" value="ELECTRON TRANSFER FLAVOPROTEIN SUBUNIT ALPHA, MITOCHONDRIAL"/>
    <property type="match status" value="1"/>
</dbReference>
<dbReference type="PATRIC" id="fig|1698271.3.peg.233"/>
<protein>
    <recommendedName>
        <fullName evidence="2">Electron transfer flavoprotein alpha/beta-subunit N-terminal domain-containing protein</fullName>
    </recommendedName>
</protein>
<dbReference type="InterPro" id="IPR014730">
    <property type="entry name" value="ETF_a/b_N"/>
</dbReference>
<dbReference type="Gene3D" id="3.40.50.620">
    <property type="entry name" value="HUPs"/>
    <property type="match status" value="1"/>
</dbReference>
<dbReference type="SMART" id="SM00893">
    <property type="entry name" value="ETF"/>
    <property type="match status" value="1"/>
</dbReference>
<feature type="domain" description="Electron transfer flavoprotein alpha/beta-subunit N-terminal" evidence="2">
    <location>
        <begin position="8"/>
        <end position="202"/>
    </location>
</feature>
<dbReference type="InterPro" id="IPR033947">
    <property type="entry name" value="ETF_alpha_N"/>
</dbReference>
<dbReference type="InterPro" id="IPR029035">
    <property type="entry name" value="DHS-like_NAD/FAD-binding_dom"/>
</dbReference>
<dbReference type="PIRSF" id="PIRSF000089">
    <property type="entry name" value="Electra_flavoP_a"/>
    <property type="match status" value="1"/>
</dbReference>
<dbReference type="SUPFAM" id="SSF52402">
    <property type="entry name" value="Adenine nucleotide alpha hydrolases-like"/>
    <property type="match status" value="1"/>
</dbReference>
<dbReference type="PANTHER" id="PTHR43153">
    <property type="entry name" value="ELECTRON TRANSFER FLAVOPROTEIN ALPHA"/>
    <property type="match status" value="1"/>
</dbReference>
<dbReference type="Pfam" id="PF00766">
    <property type="entry name" value="ETF_alpha"/>
    <property type="match status" value="1"/>
</dbReference>
<reference evidence="3 4" key="1">
    <citation type="journal article" date="2016" name="Sci. Rep.">
        <title>Metabolic traits of an uncultured archaeal lineage -MSBL1- from brine pools of the Red Sea.</title>
        <authorList>
            <person name="Mwirichia R."/>
            <person name="Alam I."/>
            <person name="Rashid M."/>
            <person name="Vinu M."/>
            <person name="Ba-Alawi W."/>
            <person name="Anthony Kamau A."/>
            <person name="Kamanda Ngugi D."/>
            <person name="Goker M."/>
            <person name="Klenk H.P."/>
            <person name="Bajic V."/>
            <person name="Stingl U."/>
        </authorList>
    </citation>
    <scope>NUCLEOTIDE SEQUENCE [LARGE SCALE GENOMIC DNA]</scope>
    <source>
        <strain evidence="3">SCGC-AAA259O05</strain>
    </source>
</reference>
<evidence type="ECO:0000259" key="2">
    <source>
        <dbReference type="SMART" id="SM00893"/>
    </source>
</evidence>
<sequence>MGEGAGGVLTFAEQRDGEIHPVSYEILGKGGELADKLGVELSTVLLTGGGSQPDELIYRGAEKVYLYESSIFGSPNEIAFKGNIVDLISEVNPEIFLIGATNFGRSLAPRIAASLETGLTADCTDLKIDEDGRFVQIRPAFSGNVLAHIMTSSRPRISTVRYGEFEEPERDEGRGGEVIRRNVLEGGNEDPKIMEVSEGEEVRLEDAEIVISGGRGLRDPSDFDLLEKLADLLGGEVGSSRPLVDDGWIDRSHQVGYSGKRVKPRIYIACGISGAPQHLAGMKESDFIIAINSDPSAPIFDVADYGIVGDLYGVIPEFLKGLREGVDCLEE</sequence>
<dbReference type="AlphaFoldDB" id="A0A133V4P6"/>
<gene>
    <name evidence="3" type="ORF">AKJ41_01585</name>
</gene>
<dbReference type="Pfam" id="PF01012">
    <property type="entry name" value="ETF"/>
    <property type="match status" value="1"/>
</dbReference>
<dbReference type="InterPro" id="IPR014731">
    <property type="entry name" value="ETF_asu_C"/>
</dbReference>
<name>A0A133V4P6_9EURY</name>
<keyword evidence="4" id="KW-1185">Reference proteome</keyword>
<dbReference type="SUPFAM" id="SSF52467">
    <property type="entry name" value="DHS-like NAD/FAD-binding domain"/>
    <property type="match status" value="1"/>
</dbReference>
<evidence type="ECO:0000313" key="4">
    <source>
        <dbReference type="Proteomes" id="UP000070344"/>
    </source>
</evidence>
<dbReference type="InterPro" id="IPR001308">
    <property type="entry name" value="ETF_a/FixB"/>
</dbReference>
<evidence type="ECO:0000256" key="1">
    <source>
        <dbReference type="ARBA" id="ARBA00005817"/>
    </source>
</evidence>
<dbReference type="Proteomes" id="UP000070344">
    <property type="component" value="Unassembled WGS sequence"/>
</dbReference>
<dbReference type="GO" id="GO:0009055">
    <property type="term" value="F:electron transfer activity"/>
    <property type="evidence" value="ECO:0007669"/>
    <property type="project" value="InterPro"/>
</dbReference>
<dbReference type="EMBL" id="LHXV01000013">
    <property type="protein sequence ID" value="KXB01415.1"/>
    <property type="molecule type" value="Genomic_DNA"/>
</dbReference>
<accession>A0A133V4P6</accession>
<proteinExistence type="inferred from homology"/>
<dbReference type="GO" id="GO:0033539">
    <property type="term" value="P:fatty acid beta-oxidation using acyl-CoA dehydrogenase"/>
    <property type="evidence" value="ECO:0007669"/>
    <property type="project" value="TreeGrafter"/>
</dbReference>
<organism evidence="3 4">
    <name type="scientific">candidate division MSBL1 archaeon SCGC-AAA259O05</name>
    <dbReference type="NCBI Taxonomy" id="1698271"/>
    <lineage>
        <taxon>Archaea</taxon>
        <taxon>Methanobacteriati</taxon>
        <taxon>Methanobacteriota</taxon>
        <taxon>candidate division MSBL1</taxon>
    </lineage>
</organism>
<comment type="similarity">
    <text evidence="1">Belongs to the ETF alpha-subunit/FixB family.</text>
</comment>
<dbReference type="CDD" id="cd01715">
    <property type="entry name" value="ETF_alpha"/>
    <property type="match status" value="1"/>
</dbReference>
<dbReference type="InterPro" id="IPR014729">
    <property type="entry name" value="Rossmann-like_a/b/a_fold"/>
</dbReference>
<dbReference type="Gene3D" id="3.40.50.1220">
    <property type="entry name" value="TPP-binding domain"/>
    <property type="match status" value="1"/>
</dbReference>
<comment type="caution">
    <text evidence="3">The sequence shown here is derived from an EMBL/GenBank/DDBJ whole genome shotgun (WGS) entry which is preliminary data.</text>
</comment>
<dbReference type="GO" id="GO:0050660">
    <property type="term" value="F:flavin adenine dinucleotide binding"/>
    <property type="evidence" value="ECO:0007669"/>
    <property type="project" value="InterPro"/>
</dbReference>